<name>A0A7N2KST9_QUELO</name>
<dbReference type="GO" id="GO:0004523">
    <property type="term" value="F:RNA-DNA hybrid ribonuclease activity"/>
    <property type="evidence" value="ECO:0007669"/>
    <property type="project" value="InterPro"/>
</dbReference>
<dbReference type="SUPFAM" id="SSF53098">
    <property type="entry name" value="Ribonuclease H-like"/>
    <property type="match status" value="1"/>
</dbReference>
<dbReference type="InterPro" id="IPR026960">
    <property type="entry name" value="RVT-Znf"/>
</dbReference>
<reference evidence="4" key="1">
    <citation type="journal article" date="2016" name="G3 (Bethesda)">
        <title>First Draft Assembly and Annotation of the Genome of a California Endemic Oak Quercus lobata Nee (Fagaceae).</title>
        <authorList>
            <person name="Sork V.L."/>
            <person name="Fitz-Gibbon S.T."/>
            <person name="Puiu D."/>
            <person name="Crepeau M."/>
            <person name="Gugger P.F."/>
            <person name="Sherman R."/>
            <person name="Stevens K."/>
            <person name="Langley C.H."/>
            <person name="Pellegrini M."/>
            <person name="Salzberg S.L."/>
        </authorList>
    </citation>
    <scope>NUCLEOTIDE SEQUENCE [LARGE SCALE GENOMIC DNA]</scope>
    <source>
        <strain evidence="4">cv. SW786</strain>
    </source>
</reference>
<evidence type="ECO:0008006" key="5">
    <source>
        <dbReference type="Google" id="ProtNLM"/>
    </source>
</evidence>
<reference evidence="3" key="2">
    <citation type="submission" date="2021-01" db="UniProtKB">
        <authorList>
            <consortium name="EnsemblPlants"/>
        </authorList>
    </citation>
    <scope>IDENTIFICATION</scope>
</reference>
<dbReference type="EnsemblPlants" id="QL02p009216:mrna">
    <property type="protein sequence ID" value="QL02p009216:mrna:CDS:1"/>
    <property type="gene ID" value="QL02p009216"/>
</dbReference>
<dbReference type="InterPro" id="IPR044730">
    <property type="entry name" value="RNase_H-like_dom_plant"/>
</dbReference>
<sequence>MVETMNEATVDCLIDKNTRTWNATMVDGIFAPQEAEVIKNIPLAKKETEDKLYWPEEQDGRYSCKTGYRFLKEDEVGFQVAERQDHEKELWKKIWALECPNKVRNLIWRACRNSLPSKCNLMRQTIITDQKCDQCKEENEDIIHAMWGCKGLDEVWGAENIWSFRNQRRFSSFGELLSWVFELHKNPVLFAFTVWAVWQQRNQIRTQNSHRPLNLLSQWVHDCYLEYKALKIAPVPCRTVRRTRWKPPDPGTFKVNFNGATFADENCPGLGVVVRDEAGLVIAAMATRVPQLLQAIEIEALAANNALEFAQELDLTDVVLEGDSLLVMEALNSKNLVLAPYGLMIQDSLSLSSAFSKLSYSHTMREGNTVAHNLTQLVVNLSNCVIWMEDVPLVVLSCYQADLAGIS</sequence>
<evidence type="ECO:0000313" key="4">
    <source>
        <dbReference type="Proteomes" id="UP000594261"/>
    </source>
</evidence>
<dbReference type="Proteomes" id="UP000594261">
    <property type="component" value="Chromosome 2"/>
</dbReference>
<dbReference type="Gramene" id="QL02p009216:mrna">
    <property type="protein sequence ID" value="QL02p009216:mrna:CDS:1"/>
    <property type="gene ID" value="QL02p009216"/>
</dbReference>
<feature type="domain" description="Reverse transcriptase zinc-binding" evidence="2">
    <location>
        <begin position="62"/>
        <end position="156"/>
    </location>
</feature>
<dbReference type="InParanoid" id="A0A7N2KST9"/>
<dbReference type="InterPro" id="IPR052929">
    <property type="entry name" value="RNase_H-like_EbsB-rel"/>
</dbReference>
<dbReference type="Pfam" id="PF13966">
    <property type="entry name" value="zf-RVT"/>
    <property type="match status" value="1"/>
</dbReference>
<dbReference type="AlphaFoldDB" id="A0A7N2KST9"/>
<proteinExistence type="predicted"/>
<dbReference type="InterPro" id="IPR002156">
    <property type="entry name" value="RNaseH_domain"/>
</dbReference>
<organism evidence="3 4">
    <name type="scientific">Quercus lobata</name>
    <name type="common">Valley oak</name>
    <dbReference type="NCBI Taxonomy" id="97700"/>
    <lineage>
        <taxon>Eukaryota</taxon>
        <taxon>Viridiplantae</taxon>
        <taxon>Streptophyta</taxon>
        <taxon>Embryophyta</taxon>
        <taxon>Tracheophyta</taxon>
        <taxon>Spermatophyta</taxon>
        <taxon>Magnoliopsida</taxon>
        <taxon>eudicotyledons</taxon>
        <taxon>Gunneridae</taxon>
        <taxon>Pentapetalae</taxon>
        <taxon>rosids</taxon>
        <taxon>fabids</taxon>
        <taxon>Fagales</taxon>
        <taxon>Fagaceae</taxon>
        <taxon>Quercus</taxon>
    </lineage>
</organism>
<evidence type="ECO:0000259" key="2">
    <source>
        <dbReference type="Pfam" id="PF13966"/>
    </source>
</evidence>
<dbReference type="CDD" id="cd06222">
    <property type="entry name" value="RNase_H_like"/>
    <property type="match status" value="1"/>
</dbReference>
<dbReference type="PANTHER" id="PTHR47074:SF48">
    <property type="entry name" value="POLYNUCLEOTIDYL TRANSFERASE, RIBONUCLEASE H-LIKE SUPERFAMILY PROTEIN"/>
    <property type="match status" value="1"/>
</dbReference>
<dbReference type="GO" id="GO:0003676">
    <property type="term" value="F:nucleic acid binding"/>
    <property type="evidence" value="ECO:0007669"/>
    <property type="project" value="InterPro"/>
</dbReference>
<dbReference type="InterPro" id="IPR036397">
    <property type="entry name" value="RNaseH_sf"/>
</dbReference>
<evidence type="ECO:0000259" key="1">
    <source>
        <dbReference type="Pfam" id="PF13456"/>
    </source>
</evidence>
<keyword evidence="4" id="KW-1185">Reference proteome</keyword>
<feature type="domain" description="RNase H type-1" evidence="1">
    <location>
        <begin position="256"/>
        <end position="376"/>
    </location>
</feature>
<protein>
    <recommendedName>
        <fullName evidence="5">RNase H type-1 domain-containing protein</fullName>
    </recommendedName>
</protein>
<dbReference type="OMA" id="CCIAECK"/>
<accession>A0A7N2KST9</accession>
<dbReference type="Pfam" id="PF13456">
    <property type="entry name" value="RVT_3"/>
    <property type="match status" value="1"/>
</dbReference>
<dbReference type="Gene3D" id="3.30.420.10">
    <property type="entry name" value="Ribonuclease H-like superfamily/Ribonuclease H"/>
    <property type="match status" value="1"/>
</dbReference>
<evidence type="ECO:0000313" key="3">
    <source>
        <dbReference type="EnsemblPlants" id="QL02p009216:mrna:CDS:1"/>
    </source>
</evidence>
<dbReference type="InterPro" id="IPR012337">
    <property type="entry name" value="RNaseH-like_sf"/>
</dbReference>
<dbReference type="PANTHER" id="PTHR47074">
    <property type="entry name" value="BNAC02G40300D PROTEIN"/>
    <property type="match status" value="1"/>
</dbReference>